<organism evidence="5 6">
    <name type="scientific">Candidatus Ethanoperedens thermophilum</name>
    <dbReference type="NCBI Taxonomy" id="2766897"/>
    <lineage>
        <taxon>Archaea</taxon>
        <taxon>Methanobacteriati</taxon>
        <taxon>Methanobacteriota</taxon>
        <taxon>Stenosarchaea group</taxon>
        <taxon>Methanomicrobia</taxon>
        <taxon>Methanosarcinales</taxon>
        <taxon>Methanosarcinales incertae sedis</taxon>
        <taxon>GOM Arc I cluster</taxon>
        <taxon>Candidatus Ethanoperedens</taxon>
    </lineage>
</organism>
<dbReference type="GO" id="GO:0004077">
    <property type="term" value="F:biotin--[biotin carboxyl-carrier protein] ligase activity"/>
    <property type="evidence" value="ECO:0007669"/>
    <property type="project" value="UniProtKB-EC"/>
</dbReference>
<reference evidence="5" key="1">
    <citation type="journal article" date="2020" name="MBio">
        <title>'Candidatus Ethanoperedens,' a Thermophilic Genus of Archaea Mediating the Anaerobic Oxidation of Ethane.</title>
        <authorList>
            <person name="Hahn C.J."/>
            <person name="Laso-Perez R."/>
            <person name="Vulcano F."/>
            <person name="Vaziourakis K.M."/>
            <person name="Stokke R."/>
            <person name="Steen I.H."/>
            <person name="Teske A."/>
            <person name="Boetius A."/>
            <person name="Liebeke M."/>
            <person name="Amann R."/>
            <person name="Knittel K."/>
            <person name="Wegener G."/>
        </authorList>
    </citation>
    <scope>NUCLEOTIDE SEQUENCE</scope>
    <source>
        <strain evidence="5">GoM-Arc1-LC-WB58</strain>
    </source>
</reference>
<dbReference type="EC" id="6.3.4.15" evidence="5"/>
<gene>
    <name evidence="5" type="ORF">GIS02_04410</name>
</gene>
<evidence type="ECO:0000313" key="5">
    <source>
        <dbReference type="EMBL" id="NMG83431.1"/>
    </source>
</evidence>
<dbReference type="InterPro" id="IPR003142">
    <property type="entry name" value="BPL_C"/>
</dbReference>
<evidence type="ECO:0000256" key="3">
    <source>
        <dbReference type="ARBA" id="ARBA00022840"/>
    </source>
</evidence>
<dbReference type="SUPFAM" id="SSF50037">
    <property type="entry name" value="C-terminal domain of transcriptional repressors"/>
    <property type="match status" value="1"/>
</dbReference>
<dbReference type="InterPro" id="IPR045864">
    <property type="entry name" value="aa-tRNA-synth_II/BPL/LPL"/>
</dbReference>
<dbReference type="Pfam" id="PF03099">
    <property type="entry name" value="BPL_LplA_LipB"/>
    <property type="match status" value="1"/>
</dbReference>
<dbReference type="InterPro" id="IPR008988">
    <property type="entry name" value="Transcriptional_repressor_C"/>
</dbReference>
<evidence type="ECO:0000256" key="1">
    <source>
        <dbReference type="ARBA" id="ARBA00022598"/>
    </source>
</evidence>
<dbReference type="Proteomes" id="UP000606580">
    <property type="component" value="Unassembled WGS sequence"/>
</dbReference>
<evidence type="ECO:0000259" key="4">
    <source>
        <dbReference type="PROSITE" id="PS51733"/>
    </source>
</evidence>
<dbReference type="InterPro" id="IPR004143">
    <property type="entry name" value="BPL_LPL_catalytic"/>
</dbReference>
<dbReference type="EMBL" id="WNEG01000082">
    <property type="protein sequence ID" value="NMG83431.1"/>
    <property type="molecule type" value="Genomic_DNA"/>
</dbReference>
<proteinExistence type="predicted"/>
<protein>
    <submittedName>
        <fullName evidence="5">Biotin--[acetyl-CoA-carboxylase] ligase</fullName>
        <ecNumber evidence="5">6.3.4.15</ecNumber>
    </submittedName>
</protein>
<dbReference type="AlphaFoldDB" id="A0A848DB40"/>
<accession>A0A848DB40</accession>
<evidence type="ECO:0000313" key="6">
    <source>
        <dbReference type="Proteomes" id="UP000606580"/>
    </source>
</evidence>
<sequence length="286" mass="31944">MMHIESQRKDKSHVDSTANIGHIFKEIPDLLPAEIQRGLNTSIIGKTIKYYREVKSTNSIAASMADGVEDGTTIITEIQTRGRGRIGRTWISPRGGIWLSLVLKPKIPASRAYRLTIAAGLAAAKTIRTYKIDAKIKWPNDIIIGNKKVCGILTETKAEAEQIKYAIVGIGVDANIDTRLFPEEIRDSSTSLQTELDCAIDRVEFIKKLLTSFEYEYLRLYKQFPQILDEWRYFLATIGKRVQINNPSTTIYGKAIGVDREGALIIKCGDGFIERVVAGECIHASI</sequence>
<keyword evidence="2" id="KW-0547">Nucleotide-binding</keyword>
<evidence type="ECO:0000256" key="2">
    <source>
        <dbReference type="ARBA" id="ARBA00022741"/>
    </source>
</evidence>
<dbReference type="InterPro" id="IPR004408">
    <property type="entry name" value="Biotin_CoA_COase_ligase"/>
</dbReference>
<dbReference type="SUPFAM" id="SSF55681">
    <property type="entry name" value="Class II aaRS and biotin synthetases"/>
    <property type="match status" value="1"/>
</dbReference>
<dbReference type="Gene3D" id="2.30.30.100">
    <property type="match status" value="1"/>
</dbReference>
<dbReference type="NCBIfam" id="TIGR00121">
    <property type="entry name" value="birA_ligase"/>
    <property type="match status" value="1"/>
</dbReference>
<dbReference type="PANTHER" id="PTHR12835">
    <property type="entry name" value="BIOTIN PROTEIN LIGASE"/>
    <property type="match status" value="1"/>
</dbReference>
<dbReference type="PROSITE" id="PS51733">
    <property type="entry name" value="BPL_LPL_CATALYTIC"/>
    <property type="match status" value="1"/>
</dbReference>
<dbReference type="Gene3D" id="3.30.930.10">
    <property type="entry name" value="Bira Bifunctional Protein, Domain 2"/>
    <property type="match status" value="1"/>
</dbReference>
<name>A0A848DB40_9EURY</name>
<dbReference type="GO" id="GO:0005737">
    <property type="term" value="C:cytoplasm"/>
    <property type="evidence" value="ECO:0007669"/>
    <property type="project" value="TreeGrafter"/>
</dbReference>
<keyword evidence="3" id="KW-0067">ATP-binding</keyword>
<dbReference type="PANTHER" id="PTHR12835:SF5">
    <property type="entry name" value="BIOTIN--PROTEIN LIGASE"/>
    <property type="match status" value="1"/>
</dbReference>
<feature type="domain" description="BPL/LPL catalytic" evidence="4">
    <location>
        <begin position="33"/>
        <end position="221"/>
    </location>
</feature>
<dbReference type="GO" id="GO:0005524">
    <property type="term" value="F:ATP binding"/>
    <property type="evidence" value="ECO:0007669"/>
    <property type="project" value="UniProtKB-KW"/>
</dbReference>
<dbReference type="CDD" id="cd16442">
    <property type="entry name" value="BPL"/>
    <property type="match status" value="1"/>
</dbReference>
<keyword evidence="1 5" id="KW-0436">Ligase</keyword>
<comment type="caution">
    <text evidence="5">The sequence shown here is derived from an EMBL/GenBank/DDBJ whole genome shotgun (WGS) entry which is preliminary data.</text>
</comment>
<dbReference type="Pfam" id="PF02237">
    <property type="entry name" value="BPL_C"/>
    <property type="match status" value="1"/>
</dbReference>